<comment type="caution">
    <text evidence="3">The sequence shown here is derived from an EMBL/GenBank/DDBJ whole genome shotgun (WGS) entry which is preliminary data.</text>
</comment>
<keyword evidence="4" id="KW-1185">Reference proteome</keyword>
<dbReference type="Proteomes" id="UP001165085">
    <property type="component" value="Unassembled WGS sequence"/>
</dbReference>
<feature type="signal peptide" evidence="1">
    <location>
        <begin position="1"/>
        <end position="26"/>
    </location>
</feature>
<dbReference type="EMBL" id="BRXY01000189">
    <property type="protein sequence ID" value="GMH75363.1"/>
    <property type="molecule type" value="Genomic_DNA"/>
</dbReference>
<sequence>MTPSLSLLSIQFTLLVLLSLPSPALPSRVSPQQCSNADSHLHVALPVISKEQLFVQDDGFPRLTAGPPAVLTDATHPNFVPTSRIVVCIRRKPPPIRDPPAPLVETLRPTQCKDFVPHSQSLAQFDLFDVAEGVLDYDVWSEWQVPQLSLWRVGCSRTLSFTYSKTFVSSSFKRNLVNEGLVGTEAIPARSDLPPNFLYHSKNVVVTRAKYGEFATLLDDEYVGQHIRELGEWEDCVVSLLSLFFRGGDVVWEGGSHIGTHTVPLARLVGSTGKVHTFEAHPKTRSVLQFNLLINEVLDSVTVHPLGLGGKEDDGKYIPLGDGCVAVEGLTTCDGSKAEGQETNSGGFSFAGQSHLSAANPDDTIIQLTTFDSRLENSTCPSVIKTDLEGMDVRALQGGSSMIAKCRPVIYLEAFAPLRESWKSVHEYLVEEQGYKCFYDSFRTVPSDEYAHYPIHETERRNGNLNSKARTTRLGAMSFNWVCHHSSSAQTSAIFFDLVEMHLQKWKMKDYSN</sequence>
<name>A0A9W7EE31_9STRA</name>
<keyword evidence="1" id="KW-0732">Signal</keyword>
<evidence type="ECO:0000259" key="2">
    <source>
        <dbReference type="Pfam" id="PF05050"/>
    </source>
</evidence>
<evidence type="ECO:0000313" key="3">
    <source>
        <dbReference type="EMBL" id="GMH75363.1"/>
    </source>
</evidence>
<dbReference type="AlphaFoldDB" id="A0A9W7EE31"/>
<protein>
    <recommendedName>
        <fullName evidence="2">Methyltransferase FkbM domain-containing protein</fullName>
    </recommendedName>
</protein>
<dbReference type="SUPFAM" id="SSF53335">
    <property type="entry name" value="S-adenosyl-L-methionine-dependent methyltransferases"/>
    <property type="match status" value="1"/>
</dbReference>
<dbReference type="InterPro" id="IPR006342">
    <property type="entry name" value="FkbM_mtfrase"/>
</dbReference>
<evidence type="ECO:0000313" key="4">
    <source>
        <dbReference type="Proteomes" id="UP001165085"/>
    </source>
</evidence>
<accession>A0A9W7EE31</accession>
<dbReference type="NCBIfam" id="TIGR01444">
    <property type="entry name" value="fkbM_fam"/>
    <property type="match status" value="1"/>
</dbReference>
<proteinExistence type="predicted"/>
<gene>
    <name evidence="3" type="ORF">TrST_g11695</name>
</gene>
<dbReference type="Gene3D" id="3.40.50.150">
    <property type="entry name" value="Vaccinia Virus protein VP39"/>
    <property type="match status" value="1"/>
</dbReference>
<evidence type="ECO:0000256" key="1">
    <source>
        <dbReference type="SAM" id="SignalP"/>
    </source>
</evidence>
<dbReference type="InterPro" id="IPR029063">
    <property type="entry name" value="SAM-dependent_MTases_sf"/>
</dbReference>
<feature type="chain" id="PRO_5040880413" description="Methyltransferase FkbM domain-containing protein" evidence="1">
    <location>
        <begin position="27"/>
        <end position="513"/>
    </location>
</feature>
<dbReference type="OrthoDB" id="5585464at2759"/>
<organism evidence="3 4">
    <name type="scientific">Triparma strigata</name>
    <dbReference type="NCBI Taxonomy" id="1606541"/>
    <lineage>
        <taxon>Eukaryota</taxon>
        <taxon>Sar</taxon>
        <taxon>Stramenopiles</taxon>
        <taxon>Ochrophyta</taxon>
        <taxon>Bolidophyceae</taxon>
        <taxon>Parmales</taxon>
        <taxon>Triparmaceae</taxon>
        <taxon>Triparma</taxon>
    </lineage>
</organism>
<feature type="domain" description="Methyltransferase FkbM" evidence="2">
    <location>
        <begin position="255"/>
        <end position="436"/>
    </location>
</feature>
<dbReference type="Pfam" id="PF05050">
    <property type="entry name" value="Methyltransf_21"/>
    <property type="match status" value="1"/>
</dbReference>
<reference evidence="4" key="1">
    <citation type="journal article" date="2023" name="Commun. Biol.">
        <title>Genome analysis of Parmales, the sister group of diatoms, reveals the evolutionary specialization of diatoms from phago-mixotrophs to photoautotrophs.</title>
        <authorList>
            <person name="Ban H."/>
            <person name="Sato S."/>
            <person name="Yoshikawa S."/>
            <person name="Yamada K."/>
            <person name="Nakamura Y."/>
            <person name="Ichinomiya M."/>
            <person name="Sato N."/>
            <person name="Blanc-Mathieu R."/>
            <person name="Endo H."/>
            <person name="Kuwata A."/>
            <person name="Ogata H."/>
        </authorList>
    </citation>
    <scope>NUCLEOTIDE SEQUENCE [LARGE SCALE GENOMIC DNA]</scope>
    <source>
        <strain evidence="4">NIES 3701</strain>
    </source>
</reference>